<accession>A0A1A2YXX7</accession>
<evidence type="ECO:0000259" key="3">
    <source>
        <dbReference type="Pfam" id="PF12484"/>
    </source>
</evidence>
<reference evidence="5" key="1">
    <citation type="submission" date="2016-06" db="EMBL/GenBank/DDBJ databases">
        <authorList>
            <person name="Sutton G."/>
            <person name="Brinkac L."/>
            <person name="Sanka R."/>
            <person name="Adams M."/>
            <person name="Lau E."/>
            <person name="Sam S."/>
            <person name="Sreng N."/>
            <person name="Him V."/>
            <person name="Kerleguer A."/>
            <person name="Cheng S."/>
        </authorList>
    </citation>
    <scope>NUCLEOTIDE SEQUENCE [LARGE SCALE GENOMIC DNA]</scope>
    <source>
        <strain evidence="5">E861</strain>
    </source>
</reference>
<sequence>MLEFGALPPEVNSARIYSGPGPAPMLAAATAWDVLAVELSCAATAYGSIVAELIGGGWLGPASLSMAAATAPYVSWLHSTAARAGQTAVQANEAAAAYEMAFAMTVPPPVIAANRSLLMALVATNFFGQNGPAIAATEAHYAEMWAQDAAAMYGYAGSSAAAAQLTPFNSPQPNTDPAGTVAQAGAVAHAAASASDPPSLMSAYSVGLSVPKMVNTAMSASNAANTGRSIAIQNARLAFQEARDAESTAQFGGRLVATAPARISGSAVSAAMGRSALVGSLSVPPAWASAAPEARPVSLTLTSSGANTAAVGSAPPPVPGSAFSQSVLGTLSRYGFDGPRAKSKPVIVRSPAAG</sequence>
<protein>
    <recommendedName>
        <fullName evidence="6">PPE family protein</fullName>
    </recommendedName>
</protein>
<evidence type="ECO:0000313" key="4">
    <source>
        <dbReference type="EMBL" id="OBI42263.1"/>
    </source>
</evidence>
<proteinExistence type="inferred from homology"/>
<feature type="domain" description="PPE family C-terminal" evidence="3">
    <location>
        <begin position="269"/>
        <end position="345"/>
    </location>
</feature>
<dbReference type="Pfam" id="PF12484">
    <property type="entry name" value="PPE-SVP"/>
    <property type="match status" value="1"/>
</dbReference>
<dbReference type="Gene3D" id="1.20.1260.20">
    <property type="entry name" value="PPE superfamily"/>
    <property type="match status" value="1"/>
</dbReference>
<dbReference type="InterPro" id="IPR000030">
    <property type="entry name" value="PPE_dom"/>
</dbReference>
<evidence type="ECO:0008006" key="6">
    <source>
        <dbReference type="Google" id="ProtNLM"/>
    </source>
</evidence>
<evidence type="ECO:0000313" key="5">
    <source>
        <dbReference type="Proteomes" id="UP000093592"/>
    </source>
</evidence>
<organism evidence="4 5">
    <name type="scientific">Mycobacterium kyorinense</name>
    <dbReference type="NCBI Taxonomy" id="487514"/>
    <lineage>
        <taxon>Bacteria</taxon>
        <taxon>Bacillati</taxon>
        <taxon>Actinomycetota</taxon>
        <taxon>Actinomycetes</taxon>
        <taxon>Mycobacteriales</taxon>
        <taxon>Mycobacteriaceae</taxon>
        <taxon>Mycobacterium</taxon>
    </lineage>
</organism>
<evidence type="ECO:0000256" key="1">
    <source>
        <dbReference type="ARBA" id="ARBA00010652"/>
    </source>
</evidence>
<comment type="similarity">
    <text evidence="1">Belongs to the mycobacterial PPE family.</text>
</comment>
<dbReference type="EMBL" id="LZKJ01000166">
    <property type="protein sequence ID" value="OBI42263.1"/>
    <property type="molecule type" value="Genomic_DNA"/>
</dbReference>
<dbReference type="FunFam" id="1.20.1260.20:FF:000001">
    <property type="entry name" value="PPE family protein PPE41"/>
    <property type="match status" value="1"/>
</dbReference>
<dbReference type="PANTHER" id="PTHR46766:SF1">
    <property type="entry name" value="GLUTAMINE-RICH PROTEIN 2"/>
    <property type="match status" value="1"/>
</dbReference>
<evidence type="ECO:0000259" key="2">
    <source>
        <dbReference type="Pfam" id="PF00823"/>
    </source>
</evidence>
<dbReference type="InterPro" id="IPR038332">
    <property type="entry name" value="PPE_sf"/>
</dbReference>
<dbReference type="GO" id="GO:0052572">
    <property type="term" value="P:response to host immune response"/>
    <property type="evidence" value="ECO:0007669"/>
    <property type="project" value="TreeGrafter"/>
</dbReference>
<dbReference type="PANTHER" id="PTHR46766">
    <property type="entry name" value="GLUTAMINE-RICH PROTEIN 2"/>
    <property type="match status" value="1"/>
</dbReference>
<dbReference type="InterPro" id="IPR022171">
    <property type="entry name" value="PPE_C"/>
</dbReference>
<dbReference type="AlphaFoldDB" id="A0A1A2YXX7"/>
<dbReference type="Proteomes" id="UP000093592">
    <property type="component" value="Unassembled WGS sequence"/>
</dbReference>
<dbReference type="Pfam" id="PF00823">
    <property type="entry name" value="PPE"/>
    <property type="match status" value="1"/>
</dbReference>
<feature type="domain" description="PPE" evidence="2">
    <location>
        <begin position="4"/>
        <end position="166"/>
    </location>
</feature>
<name>A0A1A2YXX7_9MYCO</name>
<gene>
    <name evidence="4" type="ORF">A5707_06485</name>
</gene>
<comment type="caution">
    <text evidence="4">The sequence shown here is derived from an EMBL/GenBank/DDBJ whole genome shotgun (WGS) entry which is preliminary data.</text>
</comment>
<dbReference type="SUPFAM" id="SSF140459">
    <property type="entry name" value="PE/PPE dimer-like"/>
    <property type="match status" value="1"/>
</dbReference>